<dbReference type="GO" id="GO:0005886">
    <property type="term" value="C:plasma membrane"/>
    <property type="evidence" value="ECO:0007669"/>
    <property type="project" value="UniProtKB-SubCell"/>
</dbReference>
<name>A0A4R0GBK8_9ACTN</name>
<feature type="transmembrane region" description="Helical" evidence="7">
    <location>
        <begin position="118"/>
        <end position="145"/>
    </location>
</feature>
<evidence type="ECO:0000256" key="2">
    <source>
        <dbReference type="ARBA" id="ARBA00010792"/>
    </source>
</evidence>
<keyword evidence="3 7" id="KW-1003">Cell membrane</keyword>
<gene>
    <name evidence="10" type="ORF">E0H26_23000</name>
</gene>
<evidence type="ECO:0000256" key="1">
    <source>
        <dbReference type="ARBA" id="ARBA00004651"/>
    </source>
</evidence>
<dbReference type="InterPro" id="IPR032816">
    <property type="entry name" value="VTT_dom"/>
</dbReference>
<proteinExistence type="inferred from homology"/>
<feature type="region of interest" description="Disordered" evidence="8">
    <location>
        <begin position="50"/>
        <end position="71"/>
    </location>
</feature>
<reference evidence="10 11" key="1">
    <citation type="submission" date="2019-02" db="EMBL/GenBank/DDBJ databases">
        <title>Jishengella sp. nov., isolated from a root of Zingiber montanum.</title>
        <authorList>
            <person name="Kuncharoen N."/>
            <person name="Kudo T."/>
            <person name="Masahiro Y."/>
            <person name="Ohkuma M."/>
            <person name="Tanasupawat S."/>
        </authorList>
    </citation>
    <scope>NUCLEOTIDE SEQUENCE [LARGE SCALE GENOMIC DNA]</scope>
    <source>
        <strain evidence="10 11">PLAI 1-1</strain>
    </source>
</reference>
<dbReference type="PANTHER" id="PTHR30353">
    <property type="entry name" value="INNER MEMBRANE PROTEIN DEDA-RELATED"/>
    <property type="match status" value="1"/>
</dbReference>
<feature type="transmembrane region" description="Helical" evidence="7">
    <location>
        <begin position="218"/>
        <end position="239"/>
    </location>
</feature>
<evidence type="ECO:0000256" key="8">
    <source>
        <dbReference type="SAM" id="MobiDB-lite"/>
    </source>
</evidence>
<sequence>MVAHQQAHPDQQHGRDGQTDQQCRRRTMRPGFHGPSPWASVDLLSVRTLRAGPPPPDGFPGSFARPDAGRSQNQQMDRLLTGIAALPPVVVLTLVFLLPALESSTLLGLFIPGETAVLVGGVVAHLGGLPLWAVIVAAVAGACLGDQVGYLVGRRYGPGVLARAPAVARRHLDLERARRLVASRGAVAVVTGRWVAVLRVLVPLVAGASGMPRPTFGWANVTGGLLWATAVSLLGYLGAASYRYLERELGIGTYALLAVIAVVAVLTFWRHRRRTDAGNRPRRATRGR</sequence>
<feature type="domain" description="VTT" evidence="9">
    <location>
        <begin position="111"/>
        <end position="236"/>
    </location>
</feature>
<keyword evidence="4 7" id="KW-0812">Transmembrane</keyword>
<dbReference type="AlphaFoldDB" id="A0A4R0GBK8"/>
<evidence type="ECO:0000256" key="6">
    <source>
        <dbReference type="ARBA" id="ARBA00023136"/>
    </source>
</evidence>
<dbReference type="InterPro" id="IPR032818">
    <property type="entry name" value="DedA-like"/>
</dbReference>
<dbReference type="EMBL" id="SJJR01000019">
    <property type="protein sequence ID" value="TCB93412.1"/>
    <property type="molecule type" value="Genomic_DNA"/>
</dbReference>
<evidence type="ECO:0000313" key="10">
    <source>
        <dbReference type="EMBL" id="TCB93412.1"/>
    </source>
</evidence>
<feature type="region of interest" description="Disordered" evidence="8">
    <location>
        <begin position="1"/>
        <end position="38"/>
    </location>
</feature>
<feature type="transmembrane region" description="Helical" evidence="7">
    <location>
        <begin position="79"/>
        <end position="98"/>
    </location>
</feature>
<protein>
    <submittedName>
        <fullName evidence="10">DedA family protein</fullName>
    </submittedName>
</protein>
<comment type="subcellular location">
    <subcellularLocation>
        <location evidence="1 7">Cell membrane</location>
        <topology evidence="1 7">Multi-pass membrane protein</topology>
    </subcellularLocation>
</comment>
<evidence type="ECO:0000259" key="9">
    <source>
        <dbReference type="Pfam" id="PF09335"/>
    </source>
</evidence>
<keyword evidence="5 7" id="KW-1133">Transmembrane helix</keyword>
<evidence type="ECO:0000313" key="11">
    <source>
        <dbReference type="Proteomes" id="UP000292274"/>
    </source>
</evidence>
<accession>A0A4R0GBK8</accession>
<evidence type="ECO:0000256" key="5">
    <source>
        <dbReference type="ARBA" id="ARBA00022989"/>
    </source>
</evidence>
<dbReference type="OrthoDB" id="9813426at2"/>
<evidence type="ECO:0000256" key="3">
    <source>
        <dbReference type="ARBA" id="ARBA00022475"/>
    </source>
</evidence>
<keyword evidence="11" id="KW-1185">Reference proteome</keyword>
<keyword evidence="6 7" id="KW-0472">Membrane</keyword>
<comment type="caution">
    <text evidence="10">The sequence shown here is derived from an EMBL/GenBank/DDBJ whole genome shotgun (WGS) entry which is preliminary data.</text>
</comment>
<dbReference type="Pfam" id="PF09335">
    <property type="entry name" value="VTT_dom"/>
    <property type="match status" value="1"/>
</dbReference>
<dbReference type="PANTHER" id="PTHR30353:SF0">
    <property type="entry name" value="TRANSMEMBRANE PROTEIN"/>
    <property type="match status" value="1"/>
</dbReference>
<feature type="transmembrane region" description="Helical" evidence="7">
    <location>
        <begin position="251"/>
        <end position="269"/>
    </location>
</feature>
<evidence type="ECO:0000256" key="7">
    <source>
        <dbReference type="RuleBase" id="RU367016"/>
    </source>
</evidence>
<dbReference type="Proteomes" id="UP000292274">
    <property type="component" value="Unassembled WGS sequence"/>
</dbReference>
<organism evidence="10 11">
    <name type="scientific">Micromonospora zingiberis</name>
    <dbReference type="NCBI Taxonomy" id="2053011"/>
    <lineage>
        <taxon>Bacteria</taxon>
        <taxon>Bacillati</taxon>
        <taxon>Actinomycetota</taxon>
        <taxon>Actinomycetes</taxon>
        <taxon>Micromonosporales</taxon>
        <taxon>Micromonosporaceae</taxon>
        <taxon>Micromonospora</taxon>
    </lineage>
</organism>
<evidence type="ECO:0000256" key="4">
    <source>
        <dbReference type="ARBA" id="ARBA00022692"/>
    </source>
</evidence>
<comment type="similarity">
    <text evidence="2 7">Belongs to the DedA family.</text>
</comment>